<evidence type="ECO:0000259" key="1">
    <source>
        <dbReference type="Pfam" id="PF13847"/>
    </source>
</evidence>
<dbReference type="InterPro" id="IPR029063">
    <property type="entry name" value="SAM-dependent_MTases_sf"/>
</dbReference>
<organism evidence="2 3">
    <name type="scientific">Roseinatronobacter domitianus</name>
    <dbReference type="NCBI Taxonomy" id="2940293"/>
    <lineage>
        <taxon>Bacteria</taxon>
        <taxon>Pseudomonadati</taxon>
        <taxon>Pseudomonadota</taxon>
        <taxon>Alphaproteobacteria</taxon>
        <taxon>Rhodobacterales</taxon>
        <taxon>Paracoccaceae</taxon>
        <taxon>Roseinatronobacter</taxon>
    </lineage>
</organism>
<dbReference type="InterPro" id="IPR025714">
    <property type="entry name" value="Methyltranfer_dom"/>
</dbReference>
<dbReference type="GO" id="GO:0008168">
    <property type="term" value="F:methyltransferase activity"/>
    <property type="evidence" value="ECO:0007669"/>
    <property type="project" value="UniProtKB-KW"/>
</dbReference>
<name>A0ABT0LYW0_9RHOB</name>
<dbReference type="PANTHER" id="PTHR44068:SF11">
    <property type="entry name" value="GERANYL DIPHOSPHATE 2-C-METHYLTRANSFERASE"/>
    <property type="match status" value="1"/>
</dbReference>
<keyword evidence="3" id="KW-1185">Reference proteome</keyword>
<dbReference type="Proteomes" id="UP001202550">
    <property type="component" value="Unassembled WGS sequence"/>
</dbReference>
<protein>
    <submittedName>
        <fullName evidence="2">Class I SAM-dependent methyltransferase</fullName>
    </submittedName>
</protein>
<keyword evidence="2" id="KW-0808">Transferase</keyword>
<dbReference type="Pfam" id="PF13847">
    <property type="entry name" value="Methyltransf_31"/>
    <property type="match status" value="1"/>
</dbReference>
<dbReference type="Gene3D" id="3.40.50.150">
    <property type="entry name" value="Vaccinia Virus protein VP39"/>
    <property type="match status" value="1"/>
</dbReference>
<dbReference type="RefSeq" id="WP_249055644.1">
    <property type="nucleotide sequence ID" value="NZ_JALZWP010000001.1"/>
</dbReference>
<comment type="caution">
    <text evidence="2">The sequence shown here is derived from an EMBL/GenBank/DDBJ whole genome shotgun (WGS) entry which is preliminary data.</text>
</comment>
<dbReference type="PANTHER" id="PTHR44068">
    <property type="entry name" value="ZGC:194242"/>
    <property type="match status" value="1"/>
</dbReference>
<gene>
    <name evidence="2" type="ORF">M3N55_01370</name>
</gene>
<dbReference type="CDD" id="cd02440">
    <property type="entry name" value="AdoMet_MTases"/>
    <property type="match status" value="1"/>
</dbReference>
<evidence type="ECO:0000313" key="2">
    <source>
        <dbReference type="EMBL" id="MCL1627370.1"/>
    </source>
</evidence>
<dbReference type="InterPro" id="IPR050447">
    <property type="entry name" value="Erg6_SMT_methyltransf"/>
</dbReference>
<dbReference type="GO" id="GO:0032259">
    <property type="term" value="P:methylation"/>
    <property type="evidence" value="ECO:0007669"/>
    <property type="project" value="UniProtKB-KW"/>
</dbReference>
<feature type="domain" description="Methyltransferase" evidence="1">
    <location>
        <begin position="108"/>
        <end position="218"/>
    </location>
</feature>
<evidence type="ECO:0000313" key="3">
    <source>
        <dbReference type="Proteomes" id="UP001202550"/>
    </source>
</evidence>
<reference evidence="2 3" key="1">
    <citation type="submission" date="2022-05" db="EMBL/GenBank/DDBJ databases">
        <title>Seasonal and diel survey of microbial diversity of the Tyrrhenian coast.</title>
        <authorList>
            <person name="Gattoni G."/>
            <person name="Corral P."/>
        </authorList>
    </citation>
    <scope>NUCLEOTIDE SEQUENCE [LARGE SCALE GENOMIC DNA]</scope>
    <source>
        <strain evidence="2 3">V10</strain>
    </source>
</reference>
<dbReference type="EMBL" id="JALZWP010000001">
    <property type="protein sequence ID" value="MCL1627370.1"/>
    <property type="molecule type" value="Genomic_DNA"/>
</dbReference>
<proteinExistence type="predicted"/>
<accession>A0ABT0LYW0</accession>
<dbReference type="SUPFAM" id="SSF53335">
    <property type="entry name" value="S-adenosyl-L-methionine-dependent methyltransferases"/>
    <property type="match status" value="1"/>
</dbReference>
<sequence>MPQKKRAALRAATPDRFAMPHARTTPFAMSLTEALGHVDRVFGIDQILADEGQDILKPYYLQSEPGYKRVHSEKGCMHMALNPDGVYATDGYFTQIRNVAYQIRQVQAARVLELGSGMGFNTLSLAPDHPDVQFTGLDLMAHHVKAARKNAGHVPNLRFLQGSYFDISPDLHNADVIFALETLCYANDLDAVARQIAAAMAPGGRFVMYDGFRRADFVTAPEDVQTAARLFEVTTAVTGGFHMIEAWEAALARAGLVVLHSDDLSDQSIAGLRYLHNRAARFFHSWKYRLLRPFLPKYLIRNAVAALVGPYMIEGAGPNSGDTMGAITYSVLVAEKPR</sequence>
<keyword evidence="2" id="KW-0489">Methyltransferase</keyword>